<sequence>MGKVIAVTNQKGGVAKTTTCVNLGAALALNNKRVLLVDIDPQGNATSGMGLDRNSLKRCIYNVLIAGEPIRSVMRTCESVSGVDVVPATLQLAGAEIEMVGVPERELLLRKTLAKVRGDYDYTLIDCPPSLGLLTLNALGAADSVLIPIQCEYYALEGLGHLMSAVQLVQRRLNPRLQIEGVLLTMFDGRTNLAIQVVEEVKRHFGNKVYRTIVPRNVRLSEAPSFGKPVAVYDPKCRGAEVYGDLAKEVMERG</sequence>
<evidence type="ECO:0000256" key="2">
    <source>
        <dbReference type="ARBA" id="ARBA00049360"/>
    </source>
</evidence>
<dbReference type="SUPFAM" id="SSF52540">
    <property type="entry name" value="P-loop containing nucleoside triphosphate hydrolases"/>
    <property type="match status" value="1"/>
</dbReference>
<dbReference type="Proteomes" id="UP000008544">
    <property type="component" value="Chromosome"/>
</dbReference>
<evidence type="ECO:0000259" key="5">
    <source>
        <dbReference type="Pfam" id="PF13614"/>
    </source>
</evidence>
<dbReference type="InterPro" id="IPR050678">
    <property type="entry name" value="DNA_Partitioning_ATPase"/>
</dbReference>
<dbReference type="InterPro" id="IPR027417">
    <property type="entry name" value="P-loop_NTPase"/>
</dbReference>
<evidence type="ECO:0000313" key="6">
    <source>
        <dbReference type="EMBL" id="ACA60717.1"/>
    </source>
</evidence>
<reference evidence="6 7" key="2">
    <citation type="journal article" date="2008" name="Science">
        <title>Environmental genomics reveals a single-species ecosystem deep within Earth.</title>
        <authorList>
            <person name="Chivian D."/>
            <person name="Brodie E.L."/>
            <person name="Alm E.J."/>
            <person name="Culley D.E."/>
            <person name="Dehal P.S."/>
            <person name="Desantis T.Z."/>
            <person name="Gihring T.M."/>
            <person name="Lapidus A."/>
            <person name="Lin L.H."/>
            <person name="Lowry S.R."/>
            <person name="Moser D.P."/>
            <person name="Richardson P.M."/>
            <person name="Southam G."/>
            <person name="Wanger G."/>
            <person name="Pratt L.M."/>
            <person name="Andersen G.L."/>
            <person name="Hazen T.C."/>
            <person name="Brockman F.J."/>
            <person name="Arkin A.P."/>
            <person name="Onstott T.C."/>
        </authorList>
    </citation>
    <scope>NUCLEOTIDE SEQUENCE [LARGE SCALE GENOMIC DNA]</scope>
    <source>
        <strain evidence="6 7">MP104C</strain>
    </source>
</reference>
<organism evidence="6 7">
    <name type="scientific">Desulforudis audaxviator (strain MP104C)</name>
    <dbReference type="NCBI Taxonomy" id="477974"/>
    <lineage>
        <taxon>Bacteria</taxon>
        <taxon>Bacillati</taxon>
        <taxon>Bacillota</taxon>
        <taxon>Clostridia</taxon>
        <taxon>Thermoanaerobacterales</taxon>
        <taxon>Candidatus Desulforudaceae</taxon>
        <taxon>Candidatus Desulforudis</taxon>
    </lineage>
</organism>
<comment type="catalytic activity">
    <reaction evidence="2">
        <text>ATP + H2O = ADP + phosphate + H(+)</text>
        <dbReference type="Rhea" id="RHEA:13065"/>
        <dbReference type="ChEBI" id="CHEBI:15377"/>
        <dbReference type="ChEBI" id="CHEBI:15378"/>
        <dbReference type="ChEBI" id="CHEBI:30616"/>
        <dbReference type="ChEBI" id="CHEBI:43474"/>
        <dbReference type="ChEBI" id="CHEBI:456216"/>
    </reaction>
</comment>
<comment type="similarity">
    <text evidence="1">Belongs to the ParA family.</text>
</comment>
<dbReference type="HOGENOM" id="CLU_037612_1_4_9"/>
<dbReference type="InterPro" id="IPR025669">
    <property type="entry name" value="AAA_dom"/>
</dbReference>
<dbReference type="STRING" id="477974.Daud_2230"/>
<gene>
    <name evidence="6" type="ordered locus">Daud_2230</name>
</gene>
<dbReference type="EMBL" id="CP000860">
    <property type="protein sequence ID" value="ACA60717.1"/>
    <property type="molecule type" value="Genomic_DNA"/>
</dbReference>
<evidence type="ECO:0000256" key="1">
    <source>
        <dbReference type="ARBA" id="ARBA00006976"/>
    </source>
</evidence>
<proteinExistence type="inferred from homology"/>
<evidence type="ECO:0000256" key="3">
    <source>
        <dbReference type="ARBA" id="ARBA00062323"/>
    </source>
</evidence>
<comment type="subunit">
    <text evidence="3">Dimerizes in the presence of ATP but not ADP; ATP-binding is required for double-stranded (ds)DNA-binding. Interacts with DnaA.</text>
</comment>
<evidence type="ECO:0000313" key="7">
    <source>
        <dbReference type="Proteomes" id="UP000008544"/>
    </source>
</evidence>
<dbReference type="PIRSF" id="PIRSF009320">
    <property type="entry name" value="Nuc_binding_HP_1000"/>
    <property type="match status" value="1"/>
</dbReference>
<evidence type="ECO:0000256" key="4">
    <source>
        <dbReference type="ARBA" id="ARBA00071824"/>
    </source>
</evidence>
<dbReference type="PANTHER" id="PTHR13696">
    <property type="entry name" value="P-LOOP CONTAINING NUCLEOSIDE TRIPHOSPHATE HYDROLASE"/>
    <property type="match status" value="1"/>
</dbReference>
<dbReference type="AlphaFoldDB" id="B1I6R9"/>
<protein>
    <recommendedName>
        <fullName evidence="4">Sporulation initiation inhibitor protein Soj</fullName>
    </recommendedName>
</protein>
<dbReference type="PANTHER" id="PTHR13696:SF52">
    <property type="entry name" value="PARA FAMILY PROTEIN CT_582"/>
    <property type="match status" value="1"/>
</dbReference>
<dbReference type="Gene3D" id="3.40.50.300">
    <property type="entry name" value="P-loop containing nucleotide triphosphate hydrolases"/>
    <property type="match status" value="1"/>
</dbReference>
<dbReference type="eggNOG" id="COG1192">
    <property type="taxonomic scope" value="Bacteria"/>
</dbReference>
<keyword evidence="7" id="KW-1185">Reference proteome</keyword>
<dbReference type="FunFam" id="3.40.50.300:FF:000285">
    <property type="entry name" value="Sporulation initiation inhibitor Soj"/>
    <property type="match status" value="1"/>
</dbReference>
<dbReference type="Pfam" id="PF13614">
    <property type="entry name" value="AAA_31"/>
    <property type="match status" value="1"/>
</dbReference>
<feature type="domain" description="AAA" evidence="5">
    <location>
        <begin position="3"/>
        <end position="179"/>
    </location>
</feature>
<name>B1I6R9_DESAP</name>
<dbReference type="RefSeq" id="WP_012303291.1">
    <property type="nucleotide sequence ID" value="NC_010424.1"/>
</dbReference>
<accession>B1I6R9</accession>
<dbReference type="CDD" id="cd02042">
    <property type="entry name" value="ParAB_family"/>
    <property type="match status" value="1"/>
</dbReference>
<dbReference type="OrthoDB" id="9815116at2"/>
<dbReference type="KEGG" id="dau:Daud_2230"/>
<reference evidence="7" key="1">
    <citation type="submission" date="2007-10" db="EMBL/GenBank/DDBJ databases">
        <title>Complete sequence of chromosome of Desulforudis audaxviator MP104C.</title>
        <authorList>
            <person name="Copeland A."/>
            <person name="Lucas S."/>
            <person name="Lapidus A."/>
            <person name="Barry K."/>
            <person name="Glavina del Rio T."/>
            <person name="Dalin E."/>
            <person name="Tice H."/>
            <person name="Bruce D."/>
            <person name="Pitluck S."/>
            <person name="Lowry S.R."/>
            <person name="Larimer F."/>
            <person name="Land M.L."/>
            <person name="Hauser L."/>
            <person name="Kyrpides N."/>
            <person name="Ivanova N.N."/>
            <person name="Richardson P."/>
        </authorList>
    </citation>
    <scope>NUCLEOTIDE SEQUENCE [LARGE SCALE GENOMIC DNA]</scope>
    <source>
        <strain evidence="7">MP104C</strain>
    </source>
</reference>